<keyword evidence="1" id="KW-0472">Membrane</keyword>
<keyword evidence="1" id="KW-0812">Transmembrane</keyword>
<dbReference type="EMBL" id="PCTA01000018">
    <property type="protein sequence ID" value="PIP61696.1"/>
    <property type="molecule type" value="Genomic_DNA"/>
</dbReference>
<evidence type="ECO:0000313" key="2">
    <source>
        <dbReference type="EMBL" id="PIP61696.1"/>
    </source>
</evidence>
<feature type="transmembrane region" description="Helical" evidence="1">
    <location>
        <begin position="89"/>
        <end position="107"/>
    </location>
</feature>
<gene>
    <name evidence="2" type="ORF">COW99_02725</name>
</gene>
<protein>
    <submittedName>
        <fullName evidence="2">Uncharacterized protein</fullName>
    </submittedName>
</protein>
<organism evidence="2 3">
    <name type="scientific">Candidatus Roizmanbacteria bacterium CG22_combo_CG10-13_8_21_14_all_38_20</name>
    <dbReference type="NCBI Taxonomy" id="1974862"/>
    <lineage>
        <taxon>Bacteria</taxon>
        <taxon>Candidatus Roizmaniibacteriota</taxon>
    </lineage>
</organism>
<feature type="transmembrane region" description="Helical" evidence="1">
    <location>
        <begin position="28"/>
        <end position="48"/>
    </location>
</feature>
<dbReference type="AlphaFoldDB" id="A0A2H0BVI1"/>
<reference evidence="2 3" key="1">
    <citation type="submission" date="2017-09" db="EMBL/GenBank/DDBJ databases">
        <title>Depth-based differentiation of microbial function through sediment-hosted aquifers and enrichment of novel symbionts in the deep terrestrial subsurface.</title>
        <authorList>
            <person name="Probst A.J."/>
            <person name="Ladd B."/>
            <person name="Jarett J.K."/>
            <person name="Geller-Mcgrath D.E."/>
            <person name="Sieber C.M."/>
            <person name="Emerson J.B."/>
            <person name="Anantharaman K."/>
            <person name="Thomas B.C."/>
            <person name="Malmstrom R."/>
            <person name="Stieglmeier M."/>
            <person name="Klingl A."/>
            <person name="Woyke T."/>
            <person name="Ryan C.M."/>
            <person name="Banfield J.F."/>
        </authorList>
    </citation>
    <scope>NUCLEOTIDE SEQUENCE [LARGE SCALE GENOMIC DNA]</scope>
    <source>
        <strain evidence="2">CG22_combo_CG10-13_8_21_14_all_38_20</strain>
    </source>
</reference>
<evidence type="ECO:0000313" key="3">
    <source>
        <dbReference type="Proteomes" id="UP000231246"/>
    </source>
</evidence>
<accession>A0A2H0BVI1</accession>
<name>A0A2H0BVI1_9BACT</name>
<evidence type="ECO:0000256" key="1">
    <source>
        <dbReference type="SAM" id="Phobius"/>
    </source>
</evidence>
<comment type="caution">
    <text evidence="2">The sequence shown here is derived from an EMBL/GenBank/DDBJ whole genome shotgun (WGS) entry which is preliminary data.</text>
</comment>
<dbReference type="Proteomes" id="UP000231246">
    <property type="component" value="Unassembled WGS sequence"/>
</dbReference>
<keyword evidence="1" id="KW-1133">Transmembrane helix</keyword>
<sequence length="140" mass="16814">MLKYVRGTTKQAGIYYNKRMTDRISKYFSLYIFIITIFFTRIALFFFWDMSFMFSQKQDLWHHMYLGILFVFVSLFFHGKVSTYLRPIGLGLFADEFIHFFHLIGIINEVDYWSRQAITATTISVLLISFFLIKIKERPL</sequence>
<feature type="transmembrane region" description="Helical" evidence="1">
    <location>
        <begin position="113"/>
        <end position="133"/>
    </location>
</feature>
<feature type="transmembrane region" description="Helical" evidence="1">
    <location>
        <begin position="60"/>
        <end position="77"/>
    </location>
</feature>
<proteinExistence type="predicted"/>